<protein>
    <recommendedName>
        <fullName evidence="4">Glycosyltransferase RgtA/B/C/D-like domain-containing protein</fullName>
    </recommendedName>
</protein>
<feature type="transmembrane region" description="Helical" evidence="1">
    <location>
        <begin position="167"/>
        <end position="200"/>
    </location>
</feature>
<gene>
    <name evidence="2" type="ORF">OO017_12025</name>
</gene>
<reference evidence="2 3" key="1">
    <citation type="submission" date="2022-11" db="EMBL/GenBank/DDBJ databases">
        <title>The characterization of three novel Bacteroidetes species and genomic analysis of their roles in tidal elemental geochemical cycles.</title>
        <authorList>
            <person name="Ma K.-J."/>
        </authorList>
    </citation>
    <scope>NUCLEOTIDE SEQUENCE [LARGE SCALE GENOMIC DNA]</scope>
    <source>
        <strain evidence="2 3">M82</strain>
    </source>
</reference>
<keyword evidence="1" id="KW-0812">Transmembrane</keyword>
<feature type="transmembrane region" description="Helical" evidence="1">
    <location>
        <begin position="131"/>
        <end position="155"/>
    </location>
</feature>
<evidence type="ECO:0000313" key="3">
    <source>
        <dbReference type="Proteomes" id="UP001207228"/>
    </source>
</evidence>
<feature type="transmembrane region" description="Helical" evidence="1">
    <location>
        <begin position="91"/>
        <end position="110"/>
    </location>
</feature>
<feature type="transmembrane region" description="Helical" evidence="1">
    <location>
        <begin position="343"/>
        <end position="363"/>
    </location>
</feature>
<accession>A0ABT3RH31</accession>
<dbReference type="Proteomes" id="UP001207228">
    <property type="component" value="Unassembled WGS sequence"/>
</dbReference>
<feature type="transmembrane region" description="Helical" evidence="1">
    <location>
        <begin position="311"/>
        <end position="331"/>
    </location>
</feature>
<sequence length="401" mass="45726">MLKDKLRRADLLLLLLYLTTAAIILFRISVEGTGYLSPDSKAYLGLAQNLKDAYGLYVPDAQGAGRHYFSIWPVGYPVMIYVFSELTTLDVYWASKILNLLLLGSGFLLLRQINRPYSFVLASVYGAYTFLEVHSFTWSEAPFLLLLLLLAYFANQVWGEEHINRNLVFIFFICLALFLVRYVGAFSFSVPALLGLYFGYLRKYKQASWFLGATLLLAILAGAYLYANYALSGFATGFDRLEAKTEAARSFVPMLLKGLMNEFLVIREYRPQNQPDYLLYATALLQLLVLVYIGINLKKYYSFGCETRKNSFSVTCLSIGLLYFVAILALRILSHFDDLDYRLLSPLSFMAFIGILHSFVSLPDMNKEIVRMKFLIFAFFVLSLLLNVPKKFVVSQLQLLF</sequence>
<feature type="transmembrane region" description="Helical" evidence="1">
    <location>
        <begin position="207"/>
        <end position="227"/>
    </location>
</feature>
<dbReference type="RefSeq" id="WP_266052740.1">
    <property type="nucleotide sequence ID" value="NZ_JAPFQO010000007.1"/>
</dbReference>
<name>A0ABT3RH31_9BACT</name>
<keyword evidence="1" id="KW-0472">Membrane</keyword>
<evidence type="ECO:0000313" key="2">
    <source>
        <dbReference type="EMBL" id="MCX2740677.1"/>
    </source>
</evidence>
<comment type="caution">
    <text evidence="2">The sequence shown here is derived from an EMBL/GenBank/DDBJ whole genome shotgun (WGS) entry which is preliminary data.</text>
</comment>
<keyword evidence="3" id="KW-1185">Reference proteome</keyword>
<organism evidence="2 3">
    <name type="scientific">Pontibacter anaerobius</name>
    <dbReference type="NCBI Taxonomy" id="2993940"/>
    <lineage>
        <taxon>Bacteria</taxon>
        <taxon>Pseudomonadati</taxon>
        <taxon>Bacteroidota</taxon>
        <taxon>Cytophagia</taxon>
        <taxon>Cytophagales</taxon>
        <taxon>Hymenobacteraceae</taxon>
        <taxon>Pontibacter</taxon>
    </lineage>
</organism>
<dbReference type="EMBL" id="JAPFQO010000007">
    <property type="protein sequence ID" value="MCX2740677.1"/>
    <property type="molecule type" value="Genomic_DNA"/>
</dbReference>
<feature type="transmembrane region" description="Helical" evidence="1">
    <location>
        <begin position="369"/>
        <end position="388"/>
    </location>
</feature>
<feature type="transmembrane region" description="Helical" evidence="1">
    <location>
        <begin position="277"/>
        <end position="295"/>
    </location>
</feature>
<proteinExistence type="predicted"/>
<evidence type="ECO:0008006" key="4">
    <source>
        <dbReference type="Google" id="ProtNLM"/>
    </source>
</evidence>
<evidence type="ECO:0000256" key="1">
    <source>
        <dbReference type="SAM" id="Phobius"/>
    </source>
</evidence>
<feature type="transmembrane region" description="Helical" evidence="1">
    <location>
        <begin position="12"/>
        <end position="30"/>
    </location>
</feature>
<keyword evidence="1" id="KW-1133">Transmembrane helix</keyword>